<evidence type="ECO:0000313" key="14">
    <source>
        <dbReference type="Proteomes" id="UP000326912"/>
    </source>
</evidence>
<dbReference type="Pfam" id="PF03255">
    <property type="entry name" value="ACCA"/>
    <property type="match status" value="1"/>
</dbReference>
<sequence>MAYDLEFEKPLAELEKKISTLQRKGDRLKAEELVQLQEAERDLRHKTEEIYKNLTTWQTVSVARHKDRPYAADYIRLMCNDFFELHGDRSFGDDHAIMAGPATIDGQTVMLVCHQKGRDMKEKQFRNLGMPHPEGYRKAHRLMKQAEKFNMPIVTLIDASGASPGLVDEERGQAEAIAATLYLMPRLKVPIISTIIGEGGSGGALAIGVADRVLMFEHSIYMVAAPEAAASIMWRDSAHASHAATAMRISARELLPLGLIDEILPEPLGGAHRNYNQMAITLKDALKRQLAEIGKLSVEELLEQRYQKFRNMGKYGTLTEQNLATAQA</sequence>
<comment type="subcellular location">
    <subcellularLocation>
        <location evidence="10">Cytoplasm</location>
    </subcellularLocation>
</comment>
<dbReference type="PRINTS" id="PR01069">
    <property type="entry name" value="ACCCTRFRASEA"/>
</dbReference>
<evidence type="ECO:0000256" key="10">
    <source>
        <dbReference type="HAMAP-Rule" id="MF_00823"/>
    </source>
</evidence>
<evidence type="ECO:0000256" key="3">
    <source>
        <dbReference type="ARBA" id="ARBA00022679"/>
    </source>
</evidence>
<dbReference type="InterPro" id="IPR001095">
    <property type="entry name" value="Acetyl_CoA_COase_a_su"/>
</dbReference>
<keyword evidence="8 10" id="KW-0275">Fatty acid biosynthesis</keyword>
<dbReference type="GO" id="GO:0016743">
    <property type="term" value="F:carboxyl- or carbamoyltransferase activity"/>
    <property type="evidence" value="ECO:0007669"/>
    <property type="project" value="UniProtKB-UniRule"/>
</dbReference>
<comment type="subunit">
    <text evidence="10">Acetyl-CoA carboxylase is a heterohexamer composed of biotin carboxyl carrier protein (AccB), biotin carboxylase (AccC) and two subunits each of ACCase subunit alpha (AccA) and ACCase subunit beta (AccD).</text>
</comment>
<protein>
    <recommendedName>
        <fullName evidence="10">Acetyl-coenzyme A carboxylase carboxyl transferase subunit alpha</fullName>
        <shortName evidence="10">ACCase subunit alpha</shortName>
        <shortName evidence="10">Acetyl-CoA carboxylase carboxyltransferase subunit alpha</shortName>
        <ecNumber evidence="10">2.1.3.15</ecNumber>
    </recommendedName>
</protein>
<reference evidence="13 14" key="1">
    <citation type="submission" date="2019-10" db="EMBL/GenBank/DDBJ databases">
        <title>Dictyobacter vulcani sp. nov., within the class Ktedonobacteria, isolated from soil of volcanic Mt. Zao.</title>
        <authorList>
            <person name="Zheng Y."/>
            <person name="Wang C.M."/>
            <person name="Sakai Y."/>
            <person name="Abe K."/>
            <person name="Yokota A."/>
            <person name="Yabe S."/>
        </authorList>
    </citation>
    <scope>NUCLEOTIDE SEQUENCE [LARGE SCALE GENOMIC DNA]</scope>
    <source>
        <strain evidence="13 14">W12</strain>
    </source>
</reference>
<dbReference type="GO" id="GO:2001295">
    <property type="term" value="P:malonyl-CoA biosynthetic process"/>
    <property type="evidence" value="ECO:0007669"/>
    <property type="project" value="UniProtKB-UniRule"/>
</dbReference>
<keyword evidence="4 10" id="KW-0547">Nucleotide-binding</keyword>
<dbReference type="GO" id="GO:0005524">
    <property type="term" value="F:ATP binding"/>
    <property type="evidence" value="ECO:0007669"/>
    <property type="project" value="UniProtKB-KW"/>
</dbReference>
<accession>A0A5J4KJT2</accession>
<dbReference type="UniPathway" id="UPA00655">
    <property type="reaction ID" value="UER00711"/>
</dbReference>
<gene>
    <name evidence="10 13" type="primary">accA</name>
    <name evidence="13" type="ORF">KDW_05910</name>
</gene>
<dbReference type="Proteomes" id="UP000326912">
    <property type="component" value="Unassembled WGS sequence"/>
</dbReference>
<dbReference type="InterPro" id="IPR029045">
    <property type="entry name" value="ClpP/crotonase-like_dom_sf"/>
</dbReference>
<evidence type="ECO:0000256" key="6">
    <source>
        <dbReference type="ARBA" id="ARBA00022840"/>
    </source>
</evidence>
<dbReference type="AlphaFoldDB" id="A0A5J4KJT2"/>
<dbReference type="GO" id="GO:0006633">
    <property type="term" value="P:fatty acid biosynthetic process"/>
    <property type="evidence" value="ECO:0007669"/>
    <property type="project" value="UniProtKB-KW"/>
</dbReference>
<comment type="catalytic activity">
    <reaction evidence="9 10">
        <text>N(6)-carboxybiotinyl-L-lysyl-[protein] + acetyl-CoA = N(6)-biotinyl-L-lysyl-[protein] + malonyl-CoA</text>
        <dbReference type="Rhea" id="RHEA:54728"/>
        <dbReference type="Rhea" id="RHEA-COMP:10505"/>
        <dbReference type="Rhea" id="RHEA-COMP:10506"/>
        <dbReference type="ChEBI" id="CHEBI:57288"/>
        <dbReference type="ChEBI" id="CHEBI:57384"/>
        <dbReference type="ChEBI" id="CHEBI:83144"/>
        <dbReference type="ChEBI" id="CHEBI:83145"/>
        <dbReference type="EC" id="2.1.3.15"/>
    </reaction>
</comment>
<dbReference type="Gene3D" id="3.90.226.10">
    <property type="entry name" value="2-enoyl-CoA Hydratase, Chain A, domain 1"/>
    <property type="match status" value="1"/>
</dbReference>
<name>A0A5J4KJT2_9CHLR</name>
<keyword evidence="11" id="KW-0175">Coiled coil</keyword>
<proteinExistence type="inferred from homology"/>
<dbReference type="SUPFAM" id="SSF52096">
    <property type="entry name" value="ClpP/crotonase"/>
    <property type="match status" value="1"/>
</dbReference>
<comment type="caution">
    <text evidence="13">The sequence shown here is derived from an EMBL/GenBank/DDBJ whole genome shotgun (WGS) entry which is preliminary data.</text>
</comment>
<dbReference type="InterPro" id="IPR011763">
    <property type="entry name" value="COA_CT_C"/>
</dbReference>
<evidence type="ECO:0000256" key="4">
    <source>
        <dbReference type="ARBA" id="ARBA00022741"/>
    </source>
</evidence>
<keyword evidence="2 10" id="KW-0444">Lipid biosynthesis</keyword>
<evidence type="ECO:0000256" key="1">
    <source>
        <dbReference type="ARBA" id="ARBA00004956"/>
    </source>
</evidence>
<dbReference type="PROSITE" id="PS50989">
    <property type="entry name" value="COA_CT_CTER"/>
    <property type="match status" value="1"/>
</dbReference>
<dbReference type="PANTHER" id="PTHR42853:SF3">
    <property type="entry name" value="ACETYL-COENZYME A CARBOXYLASE CARBOXYL TRANSFERASE SUBUNIT ALPHA, CHLOROPLASTIC"/>
    <property type="match status" value="1"/>
</dbReference>
<feature type="coiled-coil region" evidence="11">
    <location>
        <begin position="11"/>
        <end position="49"/>
    </location>
</feature>
<dbReference type="EMBL" id="BKZW01000001">
    <property type="protein sequence ID" value="GER86429.1"/>
    <property type="molecule type" value="Genomic_DNA"/>
</dbReference>
<evidence type="ECO:0000256" key="2">
    <source>
        <dbReference type="ARBA" id="ARBA00022516"/>
    </source>
</evidence>
<keyword evidence="3 10" id="KW-0808">Transferase</keyword>
<organism evidence="13 14">
    <name type="scientific">Dictyobacter vulcani</name>
    <dbReference type="NCBI Taxonomy" id="2607529"/>
    <lineage>
        <taxon>Bacteria</taxon>
        <taxon>Bacillati</taxon>
        <taxon>Chloroflexota</taxon>
        <taxon>Ktedonobacteria</taxon>
        <taxon>Ktedonobacterales</taxon>
        <taxon>Dictyobacteraceae</taxon>
        <taxon>Dictyobacter</taxon>
    </lineage>
</organism>
<keyword evidence="5 10" id="KW-0276">Fatty acid metabolism</keyword>
<keyword evidence="6 10" id="KW-0067">ATP-binding</keyword>
<dbReference type="NCBIfam" id="TIGR00513">
    <property type="entry name" value="accA"/>
    <property type="match status" value="1"/>
</dbReference>
<feature type="domain" description="CoA carboxyltransferase C-terminal" evidence="12">
    <location>
        <begin position="38"/>
        <end position="292"/>
    </location>
</feature>
<dbReference type="GO" id="GO:0003989">
    <property type="term" value="F:acetyl-CoA carboxylase activity"/>
    <property type="evidence" value="ECO:0007669"/>
    <property type="project" value="InterPro"/>
</dbReference>
<keyword evidence="10" id="KW-0963">Cytoplasm</keyword>
<comment type="similarity">
    <text evidence="10">Belongs to the AccA family.</text>
</comment>
<evidence type="ECO:0000256" key="7">
    <source>
        <dbReference type="ARBA" id="ARBA00023098"/>
    </source>
</evidence>
<evidence type="ECO:0000313" key="13">
    <source>
        <dbReference type="EMBL" id="GER86429.1"/>
    </source>
</evidence>
<comment type="function">
    <text evidence="10">Component of the acetyl coenzyme A carboxylase (ACC) complex. First, biotin carboxylase catalyzes the carboxylation of biotin on its carrier protein (BCCP) and then the CO(2) group is transferred by the carboxyltransferase to acetyl-CoA to form malonyl-CoA.</text>
</comment>
<dbReference type="GO" id="GO:0009317">
    <property type="term" value="C:acetyl-CoA carboxylase complex"/>
    <property type="evidence" value="ECO:0007669"/>
    <property type="project" value="InterPro"/>
</dbReference>
<evidence type="ECO:0000256" key="9">
    <source>
        <dbReference type="ARBA" id="ARBA00049152"/>
    </source>
</evidence>
<dbReference type="PANTHER" id="PTHR42853">
    <property type="entry name" value="ACETYL-COENZYME A CARBOXYLASE CARBOXYL TRANSFERASE SUBUNIT ALPHA"/>
    <property type="match status" value="1"/>
</dbReference>
<dbReference type="RefSeq" id="WP_151754562.1">
    <property type="nucleotide sequence ID" value="NZ_BKZW01000001.1"/>
</dbReference>
<evidence type="ECO:0000256" key="8">
    <source>
        <dbReference type="ARBA" id="ARBA00023160"/>
    </source>
</evidence>
<dbReference type="NCBIfam" id="NF041504">
    <property type="entry name" value="AccA_sub"/>
    <property type="match status" value="1"/>
</dbReference>
<evidence type="ECO:0000259" key="12">
    <source>
        <dbReference type="PROSITE" id="PS50989"/>
    </source>
</evidence>
<keyword evidence="14" id="KW-1185">Reference proteome</keyword>
<dbReference type="NCBIfam" id="NF004344">
    <property type="entry name" value="PRK05724.1"/>
    <property type="match status" value="1"/>
</dbReference>
<dbReference type="EC" id="2.1.3.15" evidence="10"/>
<comment type="pathway">
    <text evidence="1 10">Lipid metabolism; malonyl-CoA biosynthesis; malonyl-CoA from acetyl-CoA: step 1/1.</text>
</comment>
<evidence type="ECO:0000256" key="5">
    <source>
        <dbReference type="ARBA" id="ARBA00022832"/>
    </source>
</evidence>
<keyword evidence="7 10" id="KW-0443">Lipid metabolism</keyword>
<evidence type="ECO:0000256" key="11">
    <source>
        <dbReference type="SAM" id="Coils"/>
    </source>
</evidence>
<dbReference type="HAMAP" id="MF_00823">
    <property type="entry name" value="AcetylCoA_CT_alpha"/>
    <property type="match status" value="1"/>
</dbReference>